<dbReference type="Gene3D" id="2.60.120.580">
    <property type="entry name" value="Acetamidase/Formamidase-like domains"/>
    <property type="match status" value="2"/>
</dbReference>
<dbReference type="AlphaFoldDB" id="A0A556A8Y9"/>
<name>A0A556A8Y9_9BURK</name>
<dbReference type="Pfam" id="PF03069">
    <property type="entry name" value="FmdA_AmdA"/>
    <property type="match status" value="2"/>
</dbReference>
<dbReference type="PANTHER" id="PTHR31891:SF1">
    <property type="entry name" value="FORMAMIDASE C869.04-RELATED"/>
    <property type="match status" value="1"/>
</dbReference>
<protein>
    <submittedName>
        <fullName evidence="1">Acetamidase</fullName>
    </submittedName>
</protein>
<sequence>MTVLQHRHHHLPCTAHTTVWGYLSPDVAPALRIASGDTVEIDTISPMGVDPRDPQAFFQTHALPIVGAAREIVDILPVLEKGPGPHVLTGPIHVDGAEPGDVLEVRVLGVAPRAPHYGVNFTRPGAGSLPDLLDAPWTHVMHFDMVRGVAHFAPELGDIEIPLAPFMGIMGVAPRTRVSSIPPGAFGGNLDLRWLTAGARLYLPVQVAGALFFVGDGHAAQGDGEVDLTALETSMQGRFQFILHKQCPQAWPLAETRDDYLVLGLHEDLDEAARMAVAQAVGALQAFAGLPTAHAYAYCSLAVDFSLTQIVDGVKGVHGLIPKKRVLPRGEPWWGPRWPQGETMA</sequence>
<dbReference type="EMBL" id="VLTJ01000041">
    <property type="protein sequence ID" value="TSH89354.1"/>
    <property type="molecule type" value="Genomic_DNA"/>
</dbReference>
<proteinExistence type="predicted"/>
<dbReference type="OrthoDB" id="9178898at2"/>
<organism evidence="1 2">
    <name type="scientific">Verticiella sediminum</name>
    <dbReference type="NCBI Taxonomy" id="1247510"/>
    <lineage>
        <taxon>Bacteria</taxon>
        <taxon>Pseudomonadati</taxon>
        <taxon>Pseudomonadota</taxon>
        <taxon>Betaproteobacteria</taxon>
        <taxon>Burkholderiales</taxon>
        <taxon>Alcaligenaceae</taxon>
        <taxon>Verticiella</taxon>
    </lineage>
</organism>
<dbReference type="PANTHER" id="PTHR31891">
    <property type="entry name" value="FORMAMIDASE C869.04-RELATED"/>
    <property type="match status" value="1"/>
</dbReference>
<dbReference type="GO" id="GO:0016811">
    <property type="term" value="F:hydrolase activity, acting on carbon-nitrogen (but not peptide) bonds, in linear amides"/>
    <property type="evidence" value="ECO:0007669"/>
    <property type="project" value="InterPro"/>
</dbReference>
<dbReference type="Gene3D" id="3.10.28.20">
    <property type="entry name" value="Acetamidase/Formamidase-like domains"/>
    <property type="match status" value="1"/>
</dbReference>
<accession>A0A556A8Y9</accession>
<dbReference type="RefSeq" id="WP_143950759.1">
    <property type="nucleotide sequence ID" value="NZ_BAABMB010000005.1"/>
</dbReference>
<keyword evidence="2" id="KW-1185">Reference proteome</keyword>
<gene>
    <name evidence="1" type="ORF">FOZ76_23635</name>
</gene>
<reference evidence="1 2" key="1">
    <citation type="submission" date="2019-07" db="EMBL/GenBank/DDBJ databases">
        <title>Qingshengfaniella alkalisoli gen. nov., sp. nov., isolated from saline soil.</title>
        <authorList>
            <person name="Xu L."/>
            <person name="Huang X.-X."/>
            <person name="Sun J.-Q."/>
        </authorList>
    </citation>
    <scope>NUCLEOTIDE SEQUENCE [LARGE SCALE GENOMIC DNA]</scope>
    <source>
        <strain evidence="1 2">DSM 27279</strain>
    </source>
</reference>
<dbReference type="SUPFAM" id="SSF141130">
    <property type="entry name" value="Acetamidase/Formamidase-like"/>
    <property type="match status" value="1"/>
</dbReference>
<evidence type="ECO:0000313" key="2">
    <source>
        <dbReference type="Proteomes" id="UP000318405"/>
    </source>
</evidence>
<dbReference type="Proteomes" id="UP000318405">
    <property type="component" value="Unassembled WGS sequence"/>
</dbReference>
<evidence type="ECO:0000313" key="1">
    <source>
        <dbReference type="EMBL" id="TSH89354.1"/>
    </source>
</evidence>
<dbReference type="InterPro" id="IPR004304">
    <property type="entry name" value="FmdA_AmdA"/>
</dbReference>
<comment type="caution">
    <text evidence="1">The sequence shown here is derived from an EMBL/GenBank/DDBJ whole genome shotgun (WGS) entry which is preliminary data.</text>
</comment>